<dbReference type="Gene3D" id="2.20.25.240">
    <property type="match status" value="3"/>
</dbReference>
<feature type="domain" description="FLYWCH-type" evidence="4">
    <location>
        <begin position="134"/>
        <end position="192"/>
    </location>
</feature>
<feature type="domain" description="FLYWCH-type" evidence="4">
    <location>
        <begin position="2"/>
        <end position="35"/>
    </location>
</feature>
<dbReference type="EMBL" id="CVRI01000021">
    <property type="protein sequence ID" value="CRK91934.1"/>
    <property type="molecule type" value="Genomic_DNA"/>
</dbReference>
<dbReference type="Pfam" id="PF04500">
    <property type="entry name" value="FLYWCH"/>
    <property type="match status" value="3"/>
</dbReference>
<keyword evidence="6" id="KW-1185">Reference proteome</keyword>
<evidence type="ECO:0000256" key="1">
    <source>
        <dbReference type="ARBA" id="ARBA00022723"/>
    </source>
</evidence>
<evidence type="ECO:0000313" key="6">
    <source>
        <dbReference type="Proteomes" id="UP000183832"/>
    </source>
</evidence>
<dbReference type="AlphaFoldDB" id="A0A1J1HZG6"/>
<dbReference type="GO" id="GO:0008270">
    <property type="term" value="F:zinc ion binding"/>
    <property type="evidence" value="ECO:0007669"/>
    <property type="project" value="UniProtKB-KW"/>
</dbReference>
<evidence type="ECO:0000259" key="4">
    <source>
        <dbReference type="Pfam" id="PF04500"/>
    </source>
</evidence>
<name>A0A1J1HZG6_9DIPT</name>
<dbReference type="InterPro" id="IPR007588">
    <property type="entry name" value="Znf_FLYWCH"/>
</dbReference>
<sequence length="225" mass="26431">MVINDHQFLKNSEKRNRTYWVCRFRKKLNCPAKVTKFGNEVTPSKCFQIDVKFSQTNHKNLCIYVNGQKFLKSDKSDTNIFWVCSQKRKNKCKARIRQHEDFFLPLSTSDKATNDQTFEHKKINEENLVIKYKMSSRNNLIMVINDHQFVKYSEKGNRSYWGCKLRNKLNCPAKVTKVGSKVTPSKCFQHNHLRTWKSNLLGMQIQNTIKMSSEGLPNRRQSGSN</sequence>
<gene>
    <name evidence="5" type="ORF">CLUMA_CG005552</name>
</gene>
<protein>
    <submittedName>
        <fullName evidence="5">CLUMA_CG005552, isoform A</fullName>
    </submittedName>
</protein>
<feature type="domain" description="FLYWCH-type" evidence="4">
    <location>
        <begin position="53"/>
        <end position="96"/>
    </location>
</feature>
<keyword evidence="1" id="KW-0479">Metal-binding</keyword>
<evidence type="ECO:0000256" key="2">
    <source>
        <dbReference type="ARBA" id="ARBA00022771"/>
    </source>
</evidence>
<dbReference type="Proteomes" id="UP000183832">
    <property type="component" value="Unassembled WGS sequence"/>
</dbReference>
<keyword evidence="3" id="KW-0862">Zinc</keyword>
<dbReference type="OrthoDB" id="7962512at2759"/>
<evidence type="ECO:0000256" key="3">
    <source>
        <dbReference type="ARBA" id="ARBA00022833"/>
    </source>
</evidence>
<reference evidence="5 6" key="1">
    <citation type="submission" date="2015-04" db="EMBL/GenBank/DDBJ databases">
        <authorList>
            <person name="Syromyatnikov M.Y."/>
            <person name="Popov V.N."/>
        </authorList>
    </citation>
    <scope>NUCLEOTIDE SEQUENCE [LARGE SCALE GENOMIC DNA]</scope>
</reference>
<proteinExistence type="predicted"/>
<keyword evidence="2" id="KW-0863">Zinc-finger</keyword>
<organism evidence="5 6">
    <name type="scientific">Clunio marinus</name>
    <dbReference type="NCBI Taxonomy" id="568069"/>
    <lineage>
        <taxon>Eukaryota</taxon>
        <taxon>Metazoa</taxon>
        <taxon>Ecdysozoa</taxon>
        <taxon>Arthropoda</taxon>
        <taxon>Hexapoda</taxon>
        <taxon>Insecta</taxon>
        <taxon>Pterygota</taxon>
        <taxon>Neoptera</taxon>
        <taxon>Endopterygota</taxon>
        <taxon>Diptera</taxon>
        <taxon>Nematocera</taxon>
        <taxon>Chironomoidea</taxon>
        <taxon>Chironomidae</taxon>
        <taxon>Clunio</taxon>
    </lineage>
</organism>
<accession>A0A1J1HZG6</accession>
<evidence type="ECO:0000313" key="5">
    <source>
        <dbReference type="EMBL" id="CRK91934.1"/>
    </source>
</evidence>